<evidence type="ECO:0000256" key="6">
    <source>
        <dbReference type="ARBA" id="ARBA00022605"/>
    </source>
</evidence>
<dbReference type="Pfam" id="PF00742">
    <property type="entry name" value="Homoserine_dh"/>
    <property type="match status" value="1"/>
</dbReference>
<accession>A0A1N7N7Z3</accession>
<dbReference type="Proteomes" id="UP000186795">
    <property type="component" value="Unassembled WGS sequence"/>
</dbReference>
<dbReference type="Gene3D" id="3.30.360.10">
    <property type="entry name" value="Dihydrodipicolinate Reductase, domain 2"/>
    <property type="match status" value="1"/>
</dbReference>
<dbReference type="PANTHER" id="PTHR43331">
    <property type="entry name" value="HOMOSERINE DEHYDROGENASE"/>
    <property type="match status" value="1"/>
</dbReference>
<dbReference type="FunFam" id="3.30.360.10:FF:000005">
    <property type="entry name" value="Homoserine dehydrogenase"/>
    <property type="match status" value="1"/>
</dbReference>
<evidence type="ECO:0000256" key="2">
    <source>
        <dbReference type="ARBA" id="ARBA00005062"/>
    </source>
</evidence>
<dbReference type="SUPFAM" id="SSF51735">
    <property type="entry name" value="NAD(P)-binding Rossmann-fold domains"/>
    <property type="match status" value="1"/>
</dbReference>
<gene>
    <name evidence="16" type="ORF">SAMN05421790_10826</name>
</gene>
<evidence type="ECO:0000256" key="11">
    <source>
        <dbReference type="ARBA" id="ARBA00048841"/>
    </source>
</evidence>
<evidence type="ECO:0000256" key="8">
    <source>
        <dbReference type="ARBA" id="ARBA00023002"/>
    </source>
</evidence>
<keyword evidence="12" id="KW-0521">NADP</keyword>
<dbReference type="SUPFAM" id="SSF55347">
    <property type="entry name" value="Glyceraldehyde-3-phosphate dehydrogenase-like, C-terminal domain"/>
    <property type="match status" value="1"/>
</dbReference>
<feature type="domain" description="Homoserine dehydrogenase catalytic" evidence="14">
    <location>
        <begin position="136"/>
        <end position="315"/>
    </location>
</feature>
<dbReference type="GO" id="GO:0050661">
    <property type="term" value="F:NADP binding"/>
    <property type="evidence" value="ECO:0007669"/>
    <property type="project" value="InterPro"/>
</dbReference>
<evidence type="ECO:0000256" key="5">
    <source>
        <dbReference type="ARBA" id="ARBA00013376"/>
    </source>
</evidence>
<dbReference type="InterPro" id="IPR036291">
    <property type="entry name" value="NAD(P)-bd_dom_sf"/>
</dbReference>
<keyword evidence="10 12" id="KW-0486">Methionine biosynthesis</keyword>
<evidence type="ECO:0000259" key="15">
    <source>
        <dbReference type="Pfam" id="PF03447"/>
    </source>
</evidence>
<dbReference type="NCBIfam" id="NF004976">
    <property type="entry name" value="PRK06349.1"/>
    <property type="match status" value="1"/>
</dbReference>
<dbReference type="Gene3D" id="3.40.50.720">
    <property type="entry name" value="NAD(P)-binding Rossmann-like Domain"/>
    <property type="match status" value="1"/>
</dbReference>
<dbReference type="OrthoDB" id="9808167at2"/>
<reference evidence="17" key="1">
    <citation type="submission" date="2017-01" db="EMBL/GenBank/DDBJ databases">
        <authorList>
            <person name="Varghese N."/>
            <person name="Submissions S."/>
        </authorList>
    </citation>
    <scope>NUCLEOTIDE SEQUENCE [LARGE SCALE GENOMIC DNA]</scope>
    <source>
        <strain evidence="17">DSM 45196</strain>
    </source>
</reference>
<dbReference type="EC" id="1.1.1.3" evidence="4 12"/>
<dbReference type="InterPro" id="IPR019811">
    <property type="entry name" value="HDH_CS"/>
</dbReference>
<evidence type="ECO:0000256" key="7">
    <source>
        <dbReference type="ARBA" id="ARBA00022697"/>
    </source>
</evidence>
<keyword evidence="9" id="KW-0915">Sodium</keyword>
<evidence type="ECO:0000256" key="4">
    <source>
        <dbReference type="ARBA" id="ARBA00013213"/>
    </source>
</evidence>
<dbReference type="PROSITE" id="PS01042">
    <property type="entry name" value="HOMOSER_DHGENASE"/>
    <property type="match status" value="1"/>
</dbReference>
<evidence type="ECO:0000256" key="12">
    <source>
        <dbReference type="RuleBase" id="RU000579"/>
    </source>
</evidence>
<comment type="pathway">
    <text evidence="2 12">Amino-acid biosynthesis; L-methionine biosynthesis via de novo pathway; L-homoserine from L-aspartate: step 3/3.</text>
</comment>
<keyword evidence="7 12" id="KW-0791">Threonine biosynthesis</keyword>
<evidence type="ECO:0000259" key="14">
    <source>
        <dbReference type="Pfam" id="PF00742"/>
    </source>
</evidence>
<proteinExistence type="inferred from homology"/>
<dbReference type="AlphaFoldDB" id="A0A1N7N7Z3"/>
<evidence type="ECO:0000256" key="3">
    <source>
        <dbReference type="ARBA" id="ARBA00006753"/>
    </source>
</evidence>
<dbReference type="GO" id="GO:0004412">
    <property type="term" value="F:homoserine dehydrogenase activity"/>
    <property type="evidence" value="ECO:0007669"/>
    <property type="project" value="UniProtKB-EC"/>
</dbReference>
<feature type="domain" description="Aspartate/homoserine dehydrogenase NAD-binding" evidence="15">
    <location>
        <begin position="10"/>
        <end position="128"/>
    </location>
</feature>
<dbReference type="GO" id="GO:0009088">
    <property type="term" value="P:threonine biosynthetic process"/>
    <property type="evidence" value="ECO:0007669"/>
    <property type="project" value="UniProtKB-UniPathway"/>
</dbReference>
<dbReference type="InterPro" id="IPR005106">
    <property type="entry name" value="Asp/hSer_DH_NAD-bd"/>
</dbReference>
<sequence>MKRIGVGLLGFGTVGGGVYNALQSQEDVILKRTETLFEVRSILVKEKEKERAVKGVQSLITTDFDRVLEAGVEVIVEAIGGTEPARMYVERALEAGCHVVTANKELMAKHGVQLERLARDRKVQILYEASVGGGIPVLGTMGHFLKANRVHRISGILNGTTNYILTRMSREGVSFAEVLAEAQQKGYAEADPAADVDGFDAVYKLAVLCRLAFETEVPVGQILREGIRDITPEELELARKLGYAVKLLATGEQYGEKGPVSLGVGPTLLPLSHPLAGVDGVYNAIHLEGDVVGDVTLVGRGAGEKPTASAVVEDLCNLYRLPSPRLPLSGEPLLLPAGEAGGSRFIFMKLRDREVPEPEQLCRSLEGIGLEVVDAVSAHGGVAFILRRWDPSHTSIVVTEPGLELSRITSRPIQGVNLSQERQPEMEGVV</sequence>
<evidence type="ECO:0000256" key="9">
    <source>
        <dbReference type="ARBA" id="ARBA00023053"/>
    </source>
</evidence>
<keyword evidence="8 12" id="KW-0560">Oxidoreductase</keyword>
<organism evidence="16 17">
    <name type="scientific">Kroppenstedtia eburnea</name>
    <dbReference type="NCBI Taxonomy" id="714067"/>
    <lineage>
        <taxon>Bacteria</taxon>
        <taxon>Bacillati</taxon>
        <taxon>Bacillota</taxon>
        <taxon>Bacilli</taxon>
        <taxon>Bacillales</taxon>
        <taxon>Thermoactinomycetaceae</taxon>
        <taxon>Kroppenstedtia</taxon>
    </lineage>
</organism>
<comment type="pathway">
    <text evidence="1 12">Amino-acid biosynthesis; L-threonine biosynthesis; L-threonine from L-aspartate: step 3/5.</text>
</comment>
<evidence type="ECO:0000313" key="17">
    <source>
        <dbReference type="Proteomes" id="UP000186795"/>
    </source>
</evidence>
<keyword evidence="6 12" id="KW-0028">Amino-acid biosynthesis</keyword>
<evidence type="ECO:0000256" key="13">
    <source>
        <dbReference type="RuleBase" id="RU004171"/>
    </source>
</evidence>
<name>A0A1N7N7Z3_9BACL</name>
<comment type="similarity">
    <text evidence="3 13">Belongs to the homoserine dehydrogenase family.</text>
</comment>
<evidence type="ECO:0000313" key="16">
    <source>
        <dbReference type="EMBL" id="SIS94329.1"/>
    </source>
</evidence>
<dbReference type="UniPathway" id="UPA00051">
    <property type="reaction ID" value="UER00465"/>
</dbReference>
<comment type="catalytic activity">
    <reaction evidence="11">
        <text>L-homoserine + NADP(+) = L-aspartate 4-semialdehyde + NADPH + H(+)</text>
        <dbReference type="Rhea" id="RHEA:15761"/>
        <dbReference type="ChEBI" id="CHEBI:15378"/>
        <dbReference type="ChEBI" id="CHEBI:57476"/>
        <dbReference type="ChEBI" id="CHEBI:57783"/>
        <dbReference type="ChEBI" id="CHEBI:58349"/>
        <dbReference type="ChEBI" id="CHEBI:537519"/>
        <dbReference type="EC" id="1.1.1.3"/>
    </reaction>
    <physiologicalReaction direction="right-to-left" evidence="11">
        <dbReference type="Rhea" id="RHEA:15763"/>
    </physiologicalReaction>
</comment>
<protein>
    <recommendedName>
        <fullName evidence="5 12">Homoserine dehydrogenase</fullName>
        <ecNumber evidence="4 12">1.1.1.3</ecNumber>
    </recommendedName>
</protein>
<evidence type="ECO:0000256" key="10">
    <source>
        <dbReference type="ARBA" id="ARBA00023167"/>
    </source>
</evidence>
<evidence type="ECO:0000256" key="1">
    <source>
        <dbReference type="ARBA" id="ARBA00005056"/>
    </source>
</evidence>
<dbReference type="RefSeq" id="WP_076525456.1">
    <property type="nucleotide sequence ID" value="NZ_CP048103.1"/>
</dbReference>
<dbReference type="UniPathway" id="UPA00050">
    <property type="reaction ID" value="UER00063"/>
</dbReference>
<dbReference type="GO" id="GO:0009086">
    <property type="term" value="P:methionine biosynthetic process"/>
    <property type="evidence" value="ECO:0007669"/>
    <property type="project" value="UniProtKB-KW"/>
</dbReference>
<dbReference type="Pfam" id="PF03447">
    <property type="entry name" value="NAD_binding_3"/>
    <property type="match status" value="1"/>
</dbReference>
<dbReference type="InterPro" id="IPR001342">
    <property type="entry name" value="HDH_cat"/>
</dbReference>
<keyword evidence="17" id="KW-1185">Reference proteome</keyword>
<dbReference type="PANTHER" id="PTHR43331:SF1">
    <property type="entry name" value="HOMOSERINE DEHYDROGENASE"/>
    <property type="match status" value="1"/>
</dbReference>
<dbReference type="EMBL" id="FTOD01000008">
    <property type="protein sequence ID" value="SIS94329.1"/>
    <property type="molecule type" value="Genomic_DNA"/>
</dbReference>